<keyword evidence="3 7" id="KW-0813">Transport</keyword>
<feature type="transmembrane region" description="Helical" evidence="7">
    <location>
        <begin position="241"/>
        <end position="267"/>
    </location>
</feature>
<evidence type="ECO:0000256" key="6">
    <source>
        <dbReference type="ARBA" id="ARBA00023136"/>
    </source>
</evidence>
<feature type="transmembrane region" description="Helical" evidence="7">
    <location>
        <begin position="48"/>
        <end position="66"/>
    </location>
</feature>
<feature type="transmembrane region" description="Helical" evidence="7">
    <location>
        <begin position="298"/>
        <end position="320"/>
    </location>
</feature>
<feature type="transmembrane region" description="Helical" evidence="7">
    <location>
        <begin position="274"/>
        <end position="292"/>
    </location>
</feature>
<dbReference type="PANTHER" id="PTHR31376:SF63">
    <property type="entry name" value="PURINE PERMEASE-RELATED"/>
    <property type="match status" value="1"/>
</dbReference>
<evidence type="ECO:0000256" key="5">
    <source>
        <dbReference type="ARBA" id="ARBA00022989"/>
    </source>
</evidence>
<feature type="transmembrane region" description="Helical" evidence="7">
    <location>
        <begin position="136"/>
        <end position="154"/>
    </location>
</feature>
<dbReference type="Proteomes" id="UP000053555">
    <property type="component" value="Unassembled WGS sequence"/>
</dbReference>
<evidence type="ECO:0000256" key="3">
    <source>
        <dbReference type="ARBA" id="ARBA00022448"/>
    </source>
</evidence>
<keyword evidence="6 7" id="KW-0472">Membrane</keyword>
<comment type="similarity">
    <text evidence="2 7">Belongs to the purine permeases (TC 2.A.7.14) family.</text>
</comment>
<feature type="transmembrane region" description="Helical" evidence="7">
    <location>
        <begin position="166"/>
        <end position="184"/>
    </location>
</feature>
<evidence type="ECO:0000256" key="1">
    <source>
        <dbReference type="ARBA" id="ARBA00004141"/>
    </source>
</evidence>
<evidence type="ECO:0000313" key="8">
    <source>
        <dbReference type="EMBL" id="KHN47749.1"/>
    </source>
</evidence>
<dbReference type="GO" id="GO:0015211">
    <property type="term" value="F:purine nucleoside transmembrane transporter activity"/>
    <property type="evidence" value="ECO:0007669"/>
    <property type="project" value="UniProtKB-UniRule"/>
</dbReference>
<dbReference type="SUPFAM" id="SSF103481">
    <property type="entry name" value="Multidrug resistance efflux transporter EmrE"/>
    <property type="match status" value="1"/>
</dbReference>
<dbReference type="GO" id="GO:0016020">
    <property type="term" value="C:membrane"/>
    <property type="evidence" value="ECO:0007669"/>
    <property type="project" value="UniProtKB-SubCell"/>
</dbReference>
<evidence type="ECO:0000256" key="4">
    <source>
        <dbReference type="ARBA" id="ARBA00022692"/>
    </source>
</evidence>
<dbReference type="EMBL" id="KN640321">
    <property type="protein sequence ID" value="KHN47749.1"/>
    <property type="molecule type" value="Genomic_DNA"/>
</dbReference>
<evidence type="ECO:0000256" key="2">
    <source>
        <dbReference type="ARBA" id="ARBA00006213"/>
    </source>
</evidence>
<dbReference type="InterPro" id="IPR030182">
    <property type="entry name" value="PUP_plant"/>
</dbReference>
<evidence type="ECO:0000256" key="7">
    <source>
        <dbReference type="RuleBase" id="RU368015"/>
    </source>
</evidence>
<dbReference type="GO" id="GO:0005345">
    <property type="term" value="F:purine nucleobase transmembrane transporter activity"/>
    <property type="evidence" value="ECO:0007669"/>
    <property type="project" value="UniProtKB-UniRule"/>
</dbReference>
<feature type="transmembrane region" description="Helical" evidence="7">
    <location>
        <begin position="78"/>
        <end position="99"/>
    </location>
</feature>
<dbReference type="PANTHER" id="PTHR31376">
    <property type="entry name" value="OS09G0467300 PROTEIN-RELATED"/>
    <property type="match status" value="1"/>
</dbReference>
<reference evidence="8" key="1">
    <citation type="submission" date="2014-07" db="EMBL/GenBank/DDBJ databases">
        <title>Identification of a novel salt tolerance gene in wild soybean by whole-genome sequencing.</title>
        <authorList>
            <person name="Lam H.-M."/>
            <person name="Qi X."/>
            <person name="Li M.-W."/>
            <person name="Liu X."/>
            <person name="Xie M."/>
            <person name="Ni M."/>
            <person name="Xu X."/>
        </authorList>
    </citation>
    <scope>NUCLEOTIDE SEQUENCE [LARGE SCALE GENOMIC DNA]</scope>
    <source>
        <tissue evidence="8">Root</tissue>
    </source>
</reference>
<feature type="transmembrane region" description="Helical" evidence="7">
    <location>
        <begin position="105"/>
        <end position="127"/>
    </location>
</feature>
<gene>
    <name evidence="8" type="ORF">glysoja_026438</name>
</gene>
<organism evidence="8">
    <name type="scientific">Glycine soja</name>
    <name type="common">Wild soybean</name>
    <dbReference type="NCBI Taxonomy" id="3848"/>
    <lineage>
        <taxon>Eukaryota</taxon>
        <taxon>Viridiplantae</taxon>
        <taxon>Streptophyta</taxon>
        <taxon>Embryophyta</taxon>
        <taxon>Tracheophyta</taxon>
        <taxon>Spermatophyta</taxon>
        <taxon>Magnoliopsida</taxon>
        <taxon>eudicotyledons</taxon>
        <taxon>Gunneridae</taxon>
        <taxon>Pentapetalae</taxon>
        <taxon>rosids</taxon>
        <taxon>fabids</taxon>
        <taxon>Fabales</taxon>
        <taxon>Fabaceae</taxon>
        <taxon>Papilionoideae</taxon>
        <taxon>50 kb inversion clade</taxon>
        <taxon>NPAAA clade</taxon>
        <taxon>indigoferoid/millettioid clade</taxon>
        <taxon>Phaseoleae</taxon>
        <taxon>Glycine</taxon>
        <taxon>Glycine subgen. Soja</taxon>
    </lineage>
</organism>
<keyword evidence="4 7" id="KW-0812">Transmembrane</keyword>
<feature type="transmembrane region" description="Helical" evidence="7">
    <location>
        <begin position="205"/>
        <end position="221"/>
    </location>
</feature>
<dbReference type="InterPro" id="IPR037185">
    <property type="entry name" value="EmrE-like"/>
</dbReference>
<name>A0A0B2STD7_GLYSO</name>
<dbReference type="AlphaFoldDB" id="A0A0B2STD7"/>
<comment type="subcellular location">
    <subcellularLocation>
        <location evidence="1 7">Membrane</location>
        <topology evidence="1 7">Multi-pass membrane protein</topology>
    </subcellularLocation>
</comment>
<accession>A0A0B2STD7</accession>
<protein>
    <recommendedName>
        <fullName evidence="7">Probable purine permease</fullName>
    </recommendedName>
</protein>
<proteinExistence type="inferred from homology"/>
<sequence length="344" mass="38801">MTNKRYRPLLFLNYVLLFVGSVSSSLLTKYYFNHKGSSKWVSSWVQCAGFPFLVIPIFLPSLLNYTERKPFSDFTPKMLWYSFCVGVMLGFNNLLYSWGVAYLPISTSGILLSFQLAFTLILSAIIVKQKITFSNLNSMILITMSSAILAFNSSHEKSEGLTQKDYIIGFSCTIGASFLFSLYLPLMERIYERVYCYEMVMEMQIIMEIAATALVTGGMVYKGGFSEMREEAERVFDKGSTFYWLTVVSSVVTWQCCYMGTAGLVFLTSSVTGGVSANALLSLNVLAGWFVYHDAFNGFKIVATVLCIWGFCSYVYCMYFKRRQEEAAERRNSSGGSTTELVVK</sequence>
<comment type="caution">
    <text evidence="7">Lacks conserved residue(s) required for the propagation of feature annotation.</text>
</comment>
<dbReference type="Pfam" id="PF16913">
    <property type="entry name" value="PUNUT"/>
    <property type="match status" value="1"/>
</dbReference>
<keyword evidence="5 7" id="KW-1133">Transmembrane helix</keyword>